<feature type="region of interest" description="Disordered" evidence="13">
    <location>
        <begin position="1"/>
        <end position="50"/>
    </location>
</feature>
<evidence type="ECO:0000256" key="11">
    <source>
        <dbReference type="PIRNR" id="PIRNR000439"/>
    </source>
</evidence>
<evidence type="ECO:0000256" key="8">
    <source>
        <dbReference type="ARBA" id="ARBA00023136"/>
    </source>
</evidence>
<dbReference type="Proteomes" id="UP000234585">
    <property type="component" value="Unassembled WGS sequence"/>
</dbReference>
<feature type="compositionally biased region" description="Polar residues" evidence="13">
    <location>
        <begin position="21"/>
        <end position="34"/>
    </location>
</feature>
<evidence type="ECO:0000256" key="6">
    <source>
        <dbReference type="ARBA" id="ARBA00022824"/>
    </source>
</evidence>
<keyword evidence="5 14" id="KW-0812">Transmembrane</keyword>
<keyword evidence="16" id="KW-1185">Reference proteome</keyword>
<dbReference type="STRING" id="41067.A0A2I2F001"/>
<evidence type="ECO:0000256" key="13">
    <source>
        <dbReference type="SAM" id="MobiDB-lite"/>
    </source>
</evidence>
<evidence type="ECO:0000256" key="2">
    <source>
        <dbReference type="ARBA" id="ARBA00005189"/>
    </source>
</evidence>
<keyword evidence="8 11" id="KW-0472">Membrane</keyword>
<feature type="transmembrane region" description="Helical" evidence="14">
    <location>
        <begin position="494"/>
        <end position="515"/>
    </location>
</feature>
<dbReference type="Pfam" id="PF03062">
    <property type="entry name" value="MBOAT"/>
    <property type="match status" value="1"/>
</dbReference>
<dbReference type="GeneID" id="36521476"/>
<reference evidence="15 16" key="1">
    <citation type="submission" date="2017-12" db="EMBL/GenBank/DDBJ databases">
        <authorList>
            <consortium name="DOE Joint Genome Institute"/>
            <person name="Haridas S."/>
            <person name="Kjaerbolling I."/>
            <person name="Vesth T.C."/>
            <person name="Frisvad J.C."/>
            <person name="Nybo J.L."/>
            <person name="Theobald S."/>
            <person name="Kuo A."/>
            <person name="Bowyer P."/>
            <person name="Matsuda Y."/>
            <person name="Mondo S."/>
            <person name="Lyhne E.K."/>
            <person name="Kogle M.E."/>
            <person name="Clum A."/>
            <person name="Lipzen A."/>
            <person name="Salamov A."/>
            <person name="Ngan C.Y."/>
            <person name="Daum C."/>
            <person name="Chiniquy J."/>
            <person name="Barry K."/>
            <person name="LaButti K."/>
            <person name="Simmons B.A."/>
            <person name="Magnuson J.K."/>
            <person name="Mortensen U.H."/>
            <person name="Larsen T.O."/>
            <person name="Grigoriev I.V."/>
            <person name="Baker S.E."/>
            <person name="Andersen M.R."/>
            <person name="Nordberg H.P."/>
            <person name="Cantor M.N."/>
            <person name="Hua S.X."/>
        </authorList>
    </citation>
    <scope>NUCLEOTIDE SEQUENCE [LARGE SCALE GENOMIC DNA]</scope>
    <source>
        <strain evidence="15 16">CBS 102.13</strain>
    </source>
</reference>
<feature type="transmembrane region" description="Helical" evidence="14">
    <location>
        <begin position="79"/>
        <end position="98"/>
    </location>
</feature>
<dbReference type="EMBL" id="KZ559190">
    <property type="protein sequence ID" value="PLB33928.1"/>
    <property type="molecule type" value="Genomic_DNA"/>
</dbReference>
<feature type="transmembrane region" description="Helical" evidence="14">
    <location>
        <begin position="297"/>
        <end position="317"/>
    </location>
</feature>
<evidence type="ECO:0000256" key="4">
    <source>
        <dbReference type="ARBA" id="ARBA00022679"/>
    </source>
</evidence>
<comment type="similarity">
    <text evidence="3 11">Belongs to the membrane-bound acyltransferase family. Sterol o-acyltransferase subfamily.</text>
</comment>
<feature type="transmembrane region" description="Helical" evidence="14">
    <location>
        <begin position="120"/>
        <end position="140"/>
    </location>
</feature>
<keyword evidence="6 11" id="KW-0256">Endoplasmic reticulum</keyword>
<organism evidence="15 16">
    <name type="scientific">Aspergillus candidus</name>
    <dbReference type="NCBI Taxonomy" id="41067"/>
    <lineage>
        <taxon>Eukaryota</taxon>
        <taxon>Fungi</taxon>
        <taxon>Dikarya</taxon>
        <taxon>Ascomycota</taxon>
        <taxon>Pezizomycotina</taxon>
        <taxon>Eurotiomycetes</taxon>
        <taxon>Eurotiomycetidae</taxon>
        <taxon>Eurotiales</taxon>
        <taxon>Aspergillaceae</taxon>
        <taxon>Aspergillus</taxon>
        <taxon>Aspergillus subgen. Circumdati</taxon>
    </lineage>
</organism>
<comment type="function">
    <text evidence="10">Sterol O-acyltransferase that catalyzes the formation of stery esters.</text>
</comment>
<dbReference type="PANTHER" id="PTHR10408:SF7">
    <property type="entry name" value="DIACYLGLYCEROL O-ACYLTRANSFERASE 1"/>
    <property type="match status" value="1"/>
</dbReference>
<evidence type="ECO:0000256" key="3">
    <source>
        <dbReference type="ARBA" id="ARBA00009010"/>
    </source>
</evidence>
<comment type="pathway">
    <text evidence="2">Lipid metabolism.</text>
</comment>
<keyword evidence="9 11" id="KW-0012">Acyltransferase</keyword>
<comment type="subcellular location">
    <subcellularLocation>
        <location evidence="1 11">Endoplasmic reticulum membrane</location>
        <topology evidence="1 11">Multi-pass membrane protein</topology>
    </subcellularLocation>
</comment>
<name>A0A2I2F001_ASPCN</name>
<dbReference type="PANTHER" id="PTHR10408">
    <property type="entry name" value="STEROL O-ACYLTRANSFERASE"/>
    <property type="match status" value="1"/>
</dbReference>
<dbReference type="GO" id="GO:0004144">
    <property type="term" value="F:diacylglycerol O-acyltransferase activity"/>
    <property type="evidence" value="ECO:0007669"/>
    <property type="project" value="UniProtKB-ARBA"/>
</dbReference>
<dbReference type="PIRSF" id="PIRSF000439">
    <property type="entry name" value="Oat_ACAT_DAG_ARE"/>
    <property type="match status" value="1"/>
</dbReference>
<evidence type="ECO:0000313" key="16">
    <source>
        <dbReference type="Proteomes" id="UP000234585"/>
    </source>
</evidence>
<evidence type="ECO:0000313" key="15">
    <source>
        <dbReference type="EMBL" id="PLB33928.1"/>
    </source>
</evidence>
<accession>A0A2I2F001</accession>
<keyword evidence="4 11" id="KW-0808">Transferase</keyword>
<evidence type="ECO:0000256" key="12">
    <source>
        <dbReference type="PIRSR" id="PIRSR000439-1"/>
    </source>
</evidence>
<evidence type="ECO:0000256" key="10">
    <source>
        <dbReference type="ARBA" id="ARBA00023568"/>
    </source>
</evidence>
<dbReference type="OrthoDB" id="10039049at2759"/>
<protein>
    <recommendedName>
        <fullName evidence="11">O-acyltransferase</fullName>
    </recommendedName>
</protein>
<dbReference type="InterPro" id="IPR004299">
    <property type="entry name" value="MBOAT_fam"/>
</dbReference>
<evidence type="ECO:0000256" key="7">
    <source>
        <dbReference type="ARBA" id="ARBA00022989"/>
    </source>
</evidence>
<evidence type="ECO:0000256" key="5">
    <source>
        <dbReference type="ARBA" id="ARBA00022692"/>
    </source>
</evidence>
<evidence type="ECO:0000256" key="14">
    <source>
        <dbReference type="SAM" id="Phobius"/>
    </source>
</evidence>
<feature type="transmembrane region" description="Helical" evidence="14">
    <location>
        <begin position="338"/>
        <end position="358"/>
    </location>
</feature>
<dbReference type="GO" id="GO:0005789">
    <property type="term" value="C:endoplasmic reticulum membrane"/>
    <property type="evidence" value="ECO:0007669"/>
    <property type="project" value="UniProtKB-SubCell"/>
</dbReference>
<dbReference type="RefSeq" id="XP_024667940.1">
    <property type="nucleotide sequence ID" value="XM_024814316.1"/>
</dbReference>
<feature type="compositionally biased region" description="Polar residues" evidence="13">
    <location>
        <begin position="1"/>
        <end position="14"/>
    </location>
</feature>
<evidence type="ECO:0000256" key="9">
    <source>
        <dbReference type="ARBA" id="ARBA00023315"/>
    </source>
</evidence>
<dbReference type="AlphaFoldDB" id="A0A2I2F001"/>
<dbReference type="GO" id="GO:0019432">
    <property type="term" value="P:triglyceride biosynthetic process"/>
    <property type="evidence" value="ECO:0007669"/>
    <property type="project" value="TreeGrafter"/>
</dbReference>
<proteinExistence type="inferred from homology"/>
<gene>
    <name evidence="15" type="ORF">BDW47DRAFT_113095</name>
</gene>
<feature type="transmembrane region" description="Helical" evidence="14">
    <location>
        <begin position="455"/>
        <end position="474"/>
    </location>
</feature>
<dbReference type="InterPro" id="IPR014371">
    <property type="entry name" value="Oat_ACAT_DAG_ARE"/>
</dbReference>
<keyword evidence="7 14" id="KW-1133">Transmembrane helix</keyword>
<feature type="active site" evidence="12">
    <location>
        <position position="427"/>
    </location>
</feature>
<sequence length="525" mass="59214">MSEDSSPATASSTAVDLGNHNHPSNSNGTVQNGGESPPDEASPAPTGSRRSKYRHVAAYHSEIRHSCLTRDSNIATSFLGFRNLMVIVLVAMNLRLIIENFMKYGVLICIKCHDYRKQDVVLGSMLFALIPCQLFVAYVLERAAAGLAKQTVGRSKKDGQTGQGERDQQFRIFRTIWRFALPLHILNDVVNLAVTSFVVYYYIHHPGIGTLCEVHAIIVAMKNWSYAFTNRDLREAMLKPSVESNLPEIYSSCSYPNNITLGNLAYFWFAPTLVYQPVYPRTERIRWSFVGKRMFEFFSLLVFIWLLSAQYAAPVLRNSIDKIATLDIASIMERVMKLSTISLIIWLAGFFALFQALLNALAEVMRFGDREFYTDWWNSSSLGMYWRSWNRPVYLFMKRHVYSPMIGRGWSPLAASSAVFTISAILHELLVGIPTHNLIGMGPRLYSPRIDLCRANWPLGVALVGMLFQLPLIAMTAPMEKKQGPAGRAMGNSIFWISFCLVGQPLGALLYFFAWQAKYGSVSRM</sequence>
<evidence type="ECO:0000256" key="1">
    <source>
        <dbReference type="ARBA" id="ARBA00004477"/>
    </source>
</evidence>